<reference evidence="2" key="2">
    <citation type="submission" date="2019-10" db="EMBL/GenBank/DDBJ databases">
        <title>A de novo genome assembly of a pear dwarfing rootstock.</title>
        <authorList>
            <person name="Wang F."/>
            <person name="Wang J."/>
            <person name="Li S."/>
            <person name="Zhang Y."/>
            <person name="Fang M."/>
            <person name="Ma L."/>
            <person name="Zhao Y."/>
            <person name="Jiang S."/>
        </authorList>
    </citation>
    <scope>NUCLEOTIDE SEQUENCE [LARGE SCALE GENOMIC DNA]</scope>
</reference>
<dbReference type="EMBL" id="SMOL01000553">
    <property type="protein sequence ID" value="KAB2608188.1"/>
    <property type="molecule type" value="Genomic_DNA"/>
</dbReference>
<dbReference type="Proteomes" id="UP000327157">
    <property type="component" value="Chromosome 14"/>
</dbReference>
<dbReference type="SUPFAM" id="SSF56112">
    <property type="entry name" value="Protein kinase-like (PK-like)"/>
    <property type="match status" value="1"/>
</dbReference>
<dbReference type="Gene3D" id="3.30.200.20">
    <property type="entry name" value="Phosphorylase Kinase, domain 1"/>
    <property type="match status" value="1"/>
</dbReference>
<comment type="caution">
    <text evidence="1">The sequence shown here is derived from an EMBL/GenBank/DDBJ whole genome shotgun (WGS) entry which is preliminary data.</text>
</comment>
<keyword evidence="1" id="KW-0418">Kinase</keyword>
<dbReference type="GO" id="GO:0016301">
    <property type="term" value="F:kinase activity"/>
    <property type="evidence" value="ECO:0007669"/>
    <property type="project" value="UniProtKB-KW"/>
</dbReference>
<gene>
    <name evidence="1" type="ORF">D8674_011356</name>
</gene>
<dbReference type="InterPro" id="IPR011009">
    <property type="entry name" value="Kinase-like_dom_sf"/>
</dbReference>
<accession>A0A5N5FYH5</accession>
<protein>
    <submittedName>
        <fullName evidence="1">Serine/threonine-protein kinase ndrA</fullName>
    </submittedName>
</protein>
<sequence>MEGGFSAFRSPKLWNMYMLSRERRFMGCYKTLESTGRKKATDHVPAVKKLKKSEMLGEGQFVHVKAERSLLVEVDSNSILKLCCCLQDDKLSYLFTV</sequence>
<keyword evidence="2" id="KW-1185">Reference proteome</keyword>
<reference evidence="1 2" key="3">
    <citation type="submission" date="2019-11" db="EMBL/GenBank/DDBJ databases">
        <title>A de novo genome assembly of a pear dwarfing rootstock.</title>
        <authorList>
            <person name="Wang F."/>
            <person name="Wang J."/>
            <person name="Li S."/>
            <person name="Zhang Y."/>
            <person name="Fang M."/>
            <person name="Ma L."/>
            <person name="Zhao Y."/>
            <person name="Jiang S."/>
        </authorList>
    </citation>
    <scope>NUCLEOTIDE SEQUENCE [LARGE SCALE GENOMIC DNA]</scope>
    <source>
        <strain evidence="1">S2</strain>
        <tissue evidence="1">Leaf</tissue>
    </source>
</reference>
<keyword evidence="1" id="KW-0808">Transferase</keyword>
<organism evidence="1 2">
    <name type="scientific">Pyrus ussuriensis x Pyrus communis</name>
    <dbReference type="NCBI Taxonomy" id="2448454"/>
    <lineage>
        <taxon>Eukaryota</taxon>
        <taxon>Viridiplantae</taxon>
        <taxon>Streptophyta</taxon>
        <taxon>Embryophyta</taxon>
        <taxon>Tracheophyta</taxon>
        <taxon>Spermatophyta</taxon>
        <taxon>Magnoliopsida</taxon>
        <taxon>eudicotyledons</taxon>
        <taxon>Gunneridae</taxon>
        <taxon>Pentapetalae</taxon>
        <taxon>rosids</taxon>
        <taxon>fabids</taxon>
        <taxon>Rosales</taxon>
        <taxon>Rosaceae</taxon>
        <taxon>Amygdaloideae</taxon>
        <taxon>Maleae</taxon>
        <taxon>Pyrus</taxon>
    </lineage>
</organism>
<evidence type="ECO:0000313" key="2">
    <source>
        <dbReference type="Proteomes" id="UP000327157"/>
    </source>
</evidence>
<dbReference type="AlphaFoldDB" id="A0A5N5FYH5"/>
<name>A0A5N5FYH5_9ROSA</name>
<proteinExistence type="predicted"/>
<reference evidence="1 2" key="1">
    <citation type="submission" date="2019-09" db="EMBL/GenBank/DDBJ databases">
        <authorList>
            <person name="Ou C."/>
        </authorList>
    </citation>
    <scope>NUCLEOTIDE SEQUENCE [LARGE SCALE GENOMIC DNA]</scope>
    <source>
        <strain evidence="1">S2</strain>
        <tissue evidence="1">Leaf</tissue>
    </source>
</reference>
<evidence type="ECO:0000313" key="1">
    <source>
        <dbReference type="EMBL" id="KAB2608188.1"/>
    </source>
</evidence>